<dbReference type="AlphaFoldDB" id="A0A239CSI5"/>
<dbReference type="RefSeq" id="WP_089282348.1">
    <property type="nucleotide sequence ID" value="NZ_FZOJ01000006.1"/>
</dbReference>
<dbReference type="Proteomes" id="UP000198304">
    <property type="component" value="Unassembled WGS sequence"/>
</dbReference>
<evidence type="ECO:0000256" key="1">
    <source>
        <dbReference type="SAM" id="MobiDB-lite"/>
    </source>
</evidence>
<organism evidence="2 3">
    <name type="scientific">Anaerovirgula multivorans</name>
    <dbReference type="NCBI Taxonomy" id="312168"/>
    <lineage>
        <taxon>Bacteria</taxon>
        <taxon>Bacillati</taxon>
        <taxon>Bacillota</taxon>
        <taxon>Clostridia</taxon>
        <taxon>Peptostreptococcales</taxon>
        <taxon>Natronincolaceae</taxon>
        <taxon>Anaerovirgula</taxon>
    </lineage>
</organism>
<name>A0A239CSI5_9FIRM</name>
<evidence type="ECO:0000313" key="2">
    <source>
        <dbReference type="EMBL" id="SNS22343.1"/>
    </source>
</evidence>
<sequence length="461" mass="52970">MSKILLDSQPLVVIPELAAEIGLNEAIILQQINYWVLKNKAKNSNLRDGYYWTYNSYVEWEKNFPFWSNSTIVRAIKKLETKKLLITSDKYNLVASDRTKWYRIDYKVLDDIFKNTENVLGLTIPLSQNDKANLSDCQSQFVKLTSSSNTETSSETSSKHTKHTGHMDNYGNKLNDELKVAENNSPIAYSVSTTDNASHLENSIILPQKSKEGADDNEIQLKRPPMFVGDDALFSYLMKHTTLDVIENSLELLDIIPNRMSLKEGSKLRNFYLGYIDCVKAYTHNDIMKALDMYLKQLEEGTNKLMCPTSFVSVDIIENIINRGYPKPATKKKSSSEKSLKIYADKLGIGEELLREELKGINKAYPFTKMTNSDMTSEFLDSYVEAREKYSLNDLLDSFKNVEKAGGKYPYKLNNFIIKGVYNMYLGEQWKAKNTHKLFQKDTDHSSVPNNREVKVDYYEF</sequence>
<proteinExistence type="predicted"/>
<feature type="region of interest" description="Disordered" evidence="1">
    <location>
        <begin position="145"/>
        <end position="169"/>
    </location>
</feature>
<reference evidence="3" key="1">
    <citation type="submission" date="2017-06" db="EMBL/GenBank/DDBJ databases">
        <authorList>
            <person name="Varghese N."/>
            <person name="Submissions S."/>
        </authorList>
    </citation>
    <scope>NUCLEOTIDE SEQUENCE [LARGE SCALE GENOMIC DNA]</scope>
    <source>
        <strain evidence="3">SCA</strain>
    </source>
</reference>
<gene>
    <name evidence="2" type="ORF">SAMN05446037_100696</name>
</gene>
<protein>
    <submittedName>
        <fullName evidence="2">Uncharacterized protein</fullName>
    </submittedName>
</protein>
<dbReference type="OrthoDB" id="9803733at2"/>
<evidence type="ECO:0000313" key="3">
    <source>
        <dbReference type="Proteomes" id="UP000198304"/>
    </source>
</evidence>
<feature type="compositionally biased region" description="Low complexity" evidence="1">
    <location>
        <begin position="145"/>
        <end position="156"/>
    </location>
</feature>
<accession>A0A239CSI5</accession>
<keyword evidence="3" id="KW-1185">Reference proteome</keyword>
<dbReference type="EMBL" id="FZOJ01000006">
    <property type="protein sequence ID" value="SNS22343.1"/>
    <property type="molecule type" value="Genomic_DNA"/>
</dbReference>